<evidence type="ECO:0000313" key="1">
    <source>
        <dbReference type="EMBL" id="KKM27880.1"/>
    </source>
</evidence>
<dbReference type="AlphaFoldDB" id="A0A0F9LKB9"/>
<gene>
    <name evidence="1" type="ORF">LCGC14_1570250</name>
</gene>
<name>A0A0F9LKB9_9ZZZZ</name>
<reference evidence="1" key="1">
    <citation type="journal article" date="2015" name="Nature">
        <title>Complex archaea that bridge the gap between prokaryotes and eukaryotes.</title>
        <authorList>
            <person name="Spang A."/>
            <person name="Saw J.H."/>
            <person name="Jorgensen S.L."/>
            <person name="Zaremba-Niedzwiedzka K."/>
            <person name="Martijn J."/>
            <person name="Lind A.E."/>
            <person name="van Eijk R."/>
            <person name="Schleper C."/>
            <person name="Guy L."/>
            <person name="Ettema T.J."/>
        </authorList>
    </citation>
    <scope>NUCLEOTIDE SEQUENCE</scope>
</reference>
<feature type="non-terminal residue" evidence="1">
    <location>
        <position position="1"/>
    </location>
</feature>
<comment type="caution">
    <text evidence="1">The sequence shown here is derived from an EMBL/GenBank/DDBJ whole genome shotgun (WGS) entry which is preliminary data.</text>
</comment>
<sequence length="58" mass="6460">SKETFKALVSKRIWVKAANGDIMAIKEIFNRMDGMPKQSTDVTATGSFTVIIDEVLKK</sequence>
<organism evidence="1">
    <name type="scientific">marine sediment metagenome</name>
    <dbReference type="NCBI Taxonomy" id="412755"/>
    <lineage>
        <taxon>unclassified sequences</taxon>
        <taxon>metagenomes</taxon>
        <taxon>ecological metagenomes</taxon>
    </lineage>
</organism>
<accession>A0A0F9LKB9</accession>
<proteinExistence type="predicted"/>
<dbReference type="EMBL" id="LAZR01012239">
    <property type="protein sequence ID" value="KKM27880.1"/>
    <property type="molecule type" value="Genomic_DNA"/>
</dbReference>
<protein>
    <submittedName>
        <fullName evidence="1">Uncharacterized protein</fullName>
    </submittedName>
</protein>